<dbReference type="InterPro" id="IPR019797">
    <property type="entry name" value="Glutamate_5-kinase_CS"/>
</dbReference>
<keyword evidence="4 8" id="KW-0808">Transferase</keyword>
<keyword evidence="1 8" id="KW-0963">Cytoplasm</keyword>
<dbReference type="GO" id="GO:0003723">
    <property type="term" value="F:RNA binding"/>
    <property type="evidence" value="ECO:0007669"/>
    <property type="project" value="InterPro"/>
</dbReference>
<dbReference type="GO" id="GO:0005829">
    <property type="term" value="C:cytosol"/>
    <property type="evidence" value="ECO:0007669"/>
    <property type="project" value="TreeGrafter"/>
</dbReference>
<comment type="function">
    <text evidence="8">Catalyzes the transfer of a phosphate group to glutamate to form L-glutamate 5-phosphate.</text>
</comment>
<evidence type="ECO:0000256" key="7">
    <source>
        <dbReference type="ARBA" id="ARBA00022840"/>
    </source>
</evidence>
<keyword evidence="6 8" id="KW-0418">Kinase</keyword>
<dbReference type="STRING" id="1121925.SAMN02746011_00869"/>
<dbReference type="AlphaFoldDB" id="A0A1T4KXH5"/>
<feature type="binding site" evidence="8">
    <location>
        <position position="9"/>
    </location>
    <ligand>
        <name>ATP</name>
        <dbReference type="ChEBI" id="CHEBI:30616"/>
    </ligand>
</feature>
<keyword evidence="7 8" id="KW-0067">ATP-binding</keyword>
<dbReference type="InterPro" id="IPR036974">
    <property type="entry name" value="PUA_sf"/>
</dbReference>
<sequence length="359" mass="38931">MKQPLIVYKVGTSSLTQSDGSIDIQKIINITDQLAILHQQGYQLVLVTSGSIAAGFRRLGFSKRPTRIAEKQASAAVGQGLLIEEYTKYLLKHQIVSAQVLLTQDDFADQRRYRNAANALQVLISNQVIPIINENDTIAVEEIKVGDNDTLSAQVASLLKADLLVLLTDVDGLYSDNPVKNPQATFFDCINEITPELFEMAGDAGTKNGTGGMTTKLIAASLATKAGTPVFICSSANPNAIADAATQSNKGTLFIANEDIMAQKKQWLSFYARTTGSINIDAGAEYAMLHTGSSLLLTGITKVQESFQAGDIISVYSLDGQHLIGKGRTRFSHRAIKDKLSTKQNNDIVIHRDDWVTIN</sequence>
<dbReference type="CDD" id="cd21157">
    <property type="entry name" value="PUA_G5K"/>
    <property type="match status" value="1"/>
</dbReference>
<protein>
    <recommendedName>
        <fullName evidence="8">Glutamate 5-kinase</fullName>
        <ecNumber evidence="8">2.7.2.11</ecNumber>
    </recommendedName>
    <alternativeName>
        <fullName evidence="8">Gamma-glutamyl kinase</fullName>
        <shortName evidence="8">GK</shortName>
    </alternativeName>
</protein>
<comment type="subcellular location">
    <subcellularLocation>
        <location evidence="8">Cytoplasm</location>
    </subcellularLocation>
</comment>
<dbReference type="PRINTS" id="PR00474">
    <property type="entry name" value="GLU5KINASE"/>
</dbReference>
<dbReference type="InterPro" id="IPR001057">
    <property type="entry name" value="Glu/AcGlu_kinase"/>
</dbReference>
<dbReference type="GO" id="GO:0004349">
    <property type="term" value="F:glutamate 5-kinase activity"/>
    <property type="evidence" value="ECO:0007669"/>
    <property type="project" value="UniProtKB-UniRule"/>
</dbReference>
<evidence type="ECO:0000256" key="1">
    <source>
        <dbReference type="ARBA" id="ARBA00022490"/>
    </source>
</evidence>
<dbReference type="InterPro" id="IPR001048">
    <property type="entry name" value="Asp/Glu/Uridylate_kinase"/>
</dbReference>
<keyword evidence="2 8" id="KW-0028">Amino-acid biosynthesis</keyword>
<dbReference type="PROSITE" id="PS00902">
    <property type="entry name" value="GLUTAMATE_5_KINASE"/>
    <property type="match status" value="1"/>
</dbReference>
<dbReference type="Pfam" id="PF01472">
    <property type="entry name" value="PUA"/>
    <property type="match status" value="1"/>
</dbReference>
<dbReference type="HAMAP" id="MF_00456">
    <property type="entry name" value="ProB"/>
    <property type="match status" value="1"/>
</dbReference>
<dbReference type="OrthoDB" id="9804434at2"/>
<feature type="binding site" evidence="8">
    <location>
        <begin position="210"/>
        <end position="216"/>
    </location>
    <ligand>
        <name>ATP</name>
        <dbReference type="ChEBI" id="CHEBI:30616"/>
    </ligand>
</feature>
<dbReference type="PIRSF" id="PIRSF000729">
    <property type="entry name" value="GK"/>
    <property type="match status" value="1"/>
</dbReference>
<dbReference type="Proteomes" id="UP000189941">
    <property type="component" value="Unassembled WGS sequence"/>
</dbReference>
<dbReference type="Pfam" id="PF00696">
    <property type="entry name" value="AA_kinase"/>
    <property type="match status" value="1"/>
</dbReference>
<dbReference type="PANTHER" id="PTHR43654:SF1">
    <property type="entry name" value="ISOPENTENYL PHOSPHATE KINASE"/>
    <property type="match status" value="1"/>
</dbReference>
<feature type="binding site" evidence="8">
    <location>
        <begin position="168"/>
        <end position="169"/>
    </location>
    <ligand>
        <name>ATP</name>
        <dbReference type="ChEBI" id="CHEBI:30616"/>
    </ligand>
</feature>
<feature type="binding site" evidence="8">
    <location>
        <position position="148"/>
    </location>
    <ligand>
        <name>substrate</name>
    </ligand>
</feature>
<dbReference type="SUPFAM" id="SSF53633">
    <property type="entry name" value="Carbamate kinase-like"/>
    <property type="match status" value="1"/>
</dbReference>
<dbReference type="NCBIfam" id="TIGR01027">
    <property type="entry name" value="proB"/>
    <property type="match status" value="1"/>
</dbReference>
<dbReference type="SUPFAM" id="SSF88697">
    <property type="entry name" value="PUA domain-like"/>
    <property type="match status" value="1"/>
</dbReference>
<accession>A0A1T4KXH5</accession>
<dbReference type="Gene3D" id="3.40.1160.10">
    <property type="entry name" value="Acetylglutamate kinase-like"/>
    <property type="match status" value="1"/>
</dbReference>
<reference evidence="11" key="1">
    <citation type="submission" date="2017-02" db="EMBL/GenBank/DDBJ databases">
        <authorList>
            <person name="Varghese N."/>
            <person name="Submissions S."/>
        </authorList>
    </citation>
    <scope>NUCLEOTIDE SEQUENCE [LARGE SCALE GENOMIC DNA]</scope>
    <source>
        <strain evidence="11">DSM 15739</strain>
    </source>
</reference>
<dbReference type="InterPro" id="IPR015947">
    <property type="entry name" value="PUA-like_sf"/>
</dbReference>
<evidence type="ECO:0000256" key="4">
    <source>
        <dbReference type="ARBA" id="ARBA00022679"/>
    </source>
</evidence>
<evidence type="ECO:0000313" key="11">
    <source>
        <dbReference type="Proteomes" id="UP000189941"/>
    </source>
</evidence>
<dbReference type="UniPathway" id="UPA00098">
    <property type="reaction ID" value="UER00359"/>
</dbReference>
<dbReference type="RefSeq" id="WP_078755662.1">
    <property type="nucleotide sequence ID" value="NZ_FUWO01000006.1"/>
</dbReference>
<keyword evidence="5 8" id="KW-0547">Nucleotide-binding</keyword>
<dbReference type="PANTHER" id="PTHR43654">
    <property type="entry name" value="GLUTAMATE 5-KINASE"/>
    <property type="match status" value="1"/>
</dbReference>
<keyword evidence="11" id="KW-1185">Reference proteome</keyword>
<dbReference type="CDD" id="cd04242">
    <property type="entry name" value="AAK_G5K_ProB"/>
    <property type="match status" value="1"/>
</dbReference>
<evidence type="ECO:0000259" key="9">
    <source>
        <dbReference type="SMART" id="SM00359"/>
    </source>
</evidence>
<evidence type="ECO:0000256" key="8">
    <source>
        <dbReference type="HAMAP-Rule" id="MF_00456"/>
    </source>
</evidence>
<dbReference type="InterPro" id="IPR002478">
    <property type="entry name" value="PUA"/>
</dbReference>
<dbReference type="SMART" id="SM00359">
    <property type="entry name" value="PUA"/>
    <property type="match status" value="1"/>
</dbReference>
<dbReference type="GO" id="GO:0055129">
    <property type="term" value="P:L-proline biosynthetic process"/>
    <property type="evidence" value="ECO:0007669"/>
    <property type="project" value="UniProtKB-UniRule"/>
</dbReference>
<comment type="catalytic activity">
    <reaction evidence="8">
        <text>L-glutamate + ATP = L-glutamyl 5-phosphate + ADP</text>
        <dbReference type="Rhea" id="RHEA:14877"/>
        <dbReference type="ChEBI" id="CHEBI:29985"/>
        <dbReference type="ChEBI" id="CHEBI:30616"/>
        <dbReference type="ChEBI" id="CHEBI:58274"/>
        <dbReference type="ChEBI" id="CHEBI:456216"/>
        <dbReference type="EC" id="2.7.2.11"/>
    </reaction>
</comment>
<dbReference type="InterPro" id="IPR041739">
    <property type="entry name" value="G5K_ProB"/>
</dbReference>
<evidence type="ECO:0000256" key="5">
    <source>
        <dbReference type="ARBA" id="ARBA00022741"/>
    </source>
</evidence>
<evidence type="ECO:0000313" key="10">
    <source>
        <dbReference type="EMBL" id="SJZ47017.1"/>
    </source>
</evidence>
<gene>
    <name evidence="8" type="primary">proB</name>
    <name evidence="10" type="ORF">SAMN02746011_00869</name>
</gene>
<dbReference type="InterPro" id="IPR005715">
    <property type="entry name" value="Glu_5kinase/COase_Synthase"/>
</dbReference>
<keyword evidence="3 8" id="KW-0641">Proline biosynthesis</keyword>
<dbReference type="EMBL" id="FUWO01000006">
    <property type="protein sequence ID" value="SJZ47017.1"/>
    <property type="molecule type" value="Genomic_DNA"/>
</dbReference>
<comment type="similarity">
    <text evidence="8">Belongs to the glutamate 5-kinase family.</text>
</comment>
<dbReference type="EC" id="2.7.2.11" evidence="8"/>
<dbReference type="FunFam" id="3.40.1160.10:FF:000018">
    <property type="entry name" value="Glutamate 5-kinase"/>
    <property type="match status" value="1"/>
</dbReference>
<dbReference type="Gene3D" id="2.30.130.10">
    <property type="entry name" value="PUA domain"/>
    <property type="match status" value="1"/>
</dbReference>
<evidence type="ECO:0000256" key="2">
    <source>
        <dbReference type="ARBA" id="ARBA00022605"/>
    </source>
</evidence>
<comment type="pathway">
    <text evidence="8">Amino-acid biosynthesis; L-proline biosynthesis; L-glutamate 5-semialdehyde from L-glutamate: step 1/2.</text>
</comment>
<dbReference type="PROSITE" id="PS50890">
    <property type="entry name" value="PUA"/>
    <property type="match status" value="1"/>
</dbReference>
<dbReference type="InterPro" id="IPR011529">
    <property type="entry name" value="Glu_5kinase"/>
</dbReference>
<feature type="binding site" evidence="8">
    <location>
        <position position="49"/>
    </location>
    <ligand>
        <name>substrate</name>
    </ligand>
</feature>
<dbReference type="GO" id="GO:0005524">
    <property type="term" value="F:ATP binding"/>
    <property type="evidence" value="ECO:0007669"/>
    <property type="project" value="UniProtKB-KW"/>
</dbReference>
<feature type="binding site" evidence="8">
    <location>
        <position position="136"/>
    </location>
    <ligand>
        <name>substrate</name>
    </ligand>
</feature>
<proteinExistence type="inferred from homology"/>
<evidence type="ECO:0000256" key="6">
    <source>
        <dbReference type="ARBA" id="ARBA00022777"/>
    </source>
</evidence>
<name>A0A1T4KXH5_9LACT</name>
<evidence type="ECO:0000256" key="3">
    <source>
        <dbReference type="ARBA" id="ARBA00022650"/>
    </source>
</evidence>
<organism evidence="10 11">
    <name type="scientific">Globicatella sulfidifaciens DSM 15739</name>
    <dbReference type="NCBI Taxonomy" id="1121925"/>
    <lineage>
        <taxon>Bacteria</taxon>
        <taxon>Bacillati</taxon>
        <taxon>Bacillota</taxon>
        <taxon>Bacilli</taxon>
        <taxon>Lactobacillales</taxon>
        <taxon>Aerococcaceae</taxon>
        <taxon>Globicatella</taxon>
    </lineage>
</organism>
<dbReference type="InterPro" id="IPR036393">
    <property type="entry name" value="AceGlu_kinase-like_sf"/>
</dbReference>
<feature type="domain" description="PUA" evidence="9">
    <location>
        <begin position="276"/>
        <end position="349"/>
    </location>
</feature>